<dbReference type="InterPro" id="IPR019734">
    <property type="entry name" value="TPR_rpt"/>
</dbReference>
<proteinExistence type="predicted"/>
<sequence length="944" mass="107070">MRLSLSISLLGIALYGCANLPMAGKSKSDEPTLADIQKQPIKVEKQVLTPTDRNEVIENYRAILELNPDQRLNSEATRRLADLELERSETKLLQSSDEPVPSDAELSKSIKLYESLLRKDPNYASRDLVLYQLARAYELKGDINTMMLTLRALVTQHPDSPYWQEAQFRRGEHFFVVQQFNRAESAYKAILQQSKETPYYDRALFKHGWSLFKQRNIEQGLDSFTQLLDRNLKEKQQIDVGKLSPADQKLLKETIRVISLTFSELGGAKRISRYFDSKGHRNYEYMIYQGLGDLYLKQERIQDAADAYLAFVDLSPDHPQSPRLSVKVVDIYTENGFPRRAIESKKSFVQHYAVGSDAWNKQDGKNQAWLNQQLRNYLKELAEYHHALAQEYKKSKDRKIAAQQTKQGAEAARWYRLYLDTFSDDPTAGSISFLLGELLFELKKYPEAVIAYEDSAYRLPTHDKQAEAGYAALLAYAAQSKQLAEDKREAWRRQGVESALKYCDIFPKDPRRAAVLTEAADQLLQLKDAGRARGAALQVANQTPPAEKKLRRTAWTIAAHAAFEQKDYPAAETAYQQALKLLPGKAKEKKLLEERLAASIYQQGSALRSQGKHKGAAQAFMRIGKQAPKAEILSTAEYDAAASLIAAGDWAGSVKILESYKAKYPKSELIPEVNSKLAVAYMETKQPLKAAAELATLSTQASSPEIRREAGWRSAELYEKAGKEKQAIAAYKSYIKAFPAPVEQAMEGGQKLVELYHKRGEKGKRDWWLKELIKIDAGAGKQRSDRTRYLAAQASLQLAEANMKRFQGIKLKAPLEKNLKRKKQQMQTAISAYKKAIKYGVAEVTTSATYQIGEMYRQFGTALMESERPKGLNTDELEQYEILLEEQAFPFEEKAISLYESNIERVSSGIYDEWVRKSFNALAKLLPGRYAKQEKREAWIDAIN</sequence>
<dbReference type="SUPFAM" id="SSF48452">
    <property type="entry name" value="TPR-like"/>
    <property type="match status" value="3"/>
</dbReference>
<dbReference type="PROSITE" id="PS50005">
    <property type="entry name" value="TPR"/>
    <property type="match status" value="2"/>
</dbReference>
<dbReference type="SMART" id="SM00028">
    <property type="entry name" value="TPR"/>
    <property type="match status" value="7"/>
</dbReference>
<reference evidence="3 4" key="1">
    <citation type="submission" date="2016-06" db="EMBL/GenBank/DDBJ databases">
        <title>Genome sequence of endosymbiont of Candidatus Endolucinida thiodiazotropha.</title>
        <authorList>
            <person name="Poehlein A."/>
            <person name="Koenig S."/>
            <person name="Heiden S.E."/>
            <person name="Thuermer A."/>
            <person name="Voget S."/>
            <person name="Daniel R."/>
            <person name="Markert S."/>
            <person name="Gros O."/>
            <person name="Schweder T."/>
        </authorList>
    </citation>
    <scope>NUCLEOTIDE SEQUENCE [LARGE SCALE GENOMIC DNA]</scope>
    <source>
        <strain evidence="3 4">COS</strain>
    </source>
</reference>
<dbReference type="InterPro" id="IPR011990">
    <property type="entry name" value="TPR-like_helical_dom_sf"/>
</dbReference>
<evidence type="ECO:0000313" key="3">
    <source>
        <dbReference type="EMBL" id="ODJ89532.1"/>
    </source>
</evidence>
<dbReference type="Gene3D" id="1.25.40.10">
    <property type="entry name" value="Tetratricopeptide repeat domain"/>
    <property type="match status" value="6"/>
</dbReference>
<gene>
    <name evidence="3" type="ORF">CODIS_00920</name>
</gene>
<comment type="caution">
    <text evidence="3">The sequence shown here is derived from an EMBL/GenBank/DDBJ whole genome shotgun (WGS) entry which is preliminary data.</text>
</comment>
<dbReference type="OrthoDB" id="9806825at2"/>
<dbReference type="RefSeq" id="WP_083220450.1">
    <property type="nucleotide sequence ID" value="NZ_MARB01000001.1"/>
</dbReference>
<organism evidence="3 4">
    <name type="scientific">Candidatus Thiodiazotropha endolucinida</name>
    <dbReference type="NCBI Taxonomy" id="1655433"/>
    <lineage>
        <taxon>Bacteria</taxon>
        <taxon>Pseudomonadati</taxon>
        <taxon>Pseudomonadota</taxon>
        <taxon>Gammaproteobacteria</taxon>
        <taxon>Chromatiales</taxon>
        <taxon>Sedimenticolaceae</taxon>
        <taxon>Candidatus Thiodiazotropha</taxon>
    </lineage>
</organism>
<dbReference type="Proteomes" id="UP000094769">
    <property type="component" value="Unassembled WGS sequence"/>
</dbReference>
<feature type="repeat" description="TPR" evidence="1">
    <location>
        <begin position="285"/>
        <end position="318"/>
    </location>
</feature>
<dbReference type="AlphaFoldDB" id="A0A7Z1AH13"/>
<dbReference type="Pfam" id="PF13432">
    <property type="entry name" value="TPR_16"/>
    <property type="match status" value="1"/>
</dbReference>
<protein>
    <submittedName>
        <fullName evidence="3">Tetratricopeptide repeat protein</fullName>
    </submittedName>
</protein>
<keyword evidence="1" id="KW-0802">TPR repeat</keyword>
<keyword evidence="2" id="KW-0732">Signal</keyword>
<evidence type="ECO:0000256" key="1">
    <source>
        <dbReference type="PROSITE-ProRule" id="PRU00339"/>
    </source>
</evidence>
<evidence type="ECO:0000313" key="4">
    <source>
        <dbReference type="Proteomes" id="UP000094769"/>
    </source>
</evidence>
<feature type="repeat" description="TPR" evidence="1">
    <location>
        <begin position="552"/>
        <end position="585"/>
    </location>
</feature>
<feature type="signal peptide" evidence="2">
    <location>
        <begin position="1"/>
        <end position="18"/>
    </location>
</feature>
<dbReference type="EMBL" id="MARB01000001">
    <property type="protein sequence ID" value="ODJ89532.1"/>
    <property type="molecule type" value="Genomic_DNA"/>
</dbReference>
<dbReference type="Pfam" id="PF13174">
    <property type="entry name" value="TPR_6"/>
    <property type="match status" value="5"/>
</dbReference>
<feature type="chain" id="PRO_5030967234" evidence="2">
    <location>
        <begin position="19"/>
        <end position="944"/>
    </location>
</feature>
<accession>A0A7Z1AH13</accession>
<dbReference type="PROSITE" id="PS51257">
    <property type="entry name" value="PROKAR_LIPOPROTEIN"/>
    <property type="match status" value="1"/>
</dbReference>
<keyword evidence="4" id="KW-1185">Reference proteome</keyword>
<name>A0A7Z1AH13_9GAMM</name>
<evidence type="ECO:0000256" key="2">
    <source>
        <dbReference type="SAM" id="SignalP"/>
    </source>
</evidence>